<name>A0A916ZTY9_9SPHN</name>
<dbReference type="SUPFAM" id="SSF103515">
    <property type="entry name" value="Autotransporter"/>
    <property type="match status" value="1"/>
</dbReference>
<evidence type="ECO:0000259" key="1">
    <source>
        <dbReference type="PROSITE" id="PS51208"/>
    </source>
</evidence>
<gene>
    <name evidence="2" type="ORF">GCM10011529_20640</name>
</gene>
<proteinExistence type="predicted"/>
<accession>A0A916ZTY9</accession>
<evidence type="ECO:0000313" key="2">
    <source>
        <dbReference type="EMBL" id="GGE14088.1"/>
    </source>
</evidence>
<reference evidence="2" key="1">
    <citation type="journal article" date="2014" name="Int. J. Syst. Evol. Microbiol.">
        <title>Complete genome sequence of Corynebacterium casei LMG S-19264T (=DSM 44701T), isolated from a smear-ripened cheese.</title>
        <authorList>
            <consortium name="US DOE Joint Genome Institute (JGI-PGF)"/>
            <person name="Walter F."/>
            <person name="Albersmeier A."/>
            <person name="Kalinowski J."/>
            <person name="Ruckert C."/>
        </authorList>
    </citation>
    <scope>NUCLEOTIDE SEQUENCE</scope>
    <source>
        <strain evidence="2">CGMCC 1.15519</strain>
    </source>
</reference>
<evidence type="ECO:0000313" key="3">
    <source>
        <dbReference type="Proteomes" id="UP000635071"/>
    </source>
</evidence>
<dbReference type="AlphaFoldDB" id="A0A916ZTY9"/>
<comment type="caution">
    <text evidence="2">The sequence shown here is derived from an EMBL/GenBank/DDBJ whole genome shotgun (WGS) entry which is preliminary data.</text>
</comment>
<reference evidence="2" key="2">
    <citation type="submission" date="2020-09" db="EMBL/GenBank/DDBJ databases">
        <authorList>
            <person name="Sun Q."/>
            <person name="Zhou Y."/>
        </authorList>
    </citation>
    <scope>NUCLEOTIDE SEQUENCE</scope>
    <source>
        <strain evidence="2">CGMCC 1.15519</strain>
    </source>
</reference>
<dbReference type="InterPro" id="IPR005546">
    <property type="entry name" value="Autotransporte_beta"/>
</dbReference>
<dbReference type="InterPro" id="IPR036709">
    <property type="entry name" value="Autotransporte_beta_dom_sf"/>
</dbReference>
<dbReference type="Gene3D" id="2.40.128.130">
    <property type="entry name" value="Autotransporter beta-domain"/>
    <property type="match status" value="1"/>
</dbReference>
<protein>
    <recommendedName>
        <fullName evidence="1">Autotransporter domain-containing protein</fullName>
    </recommendedName>
</protein>
<dbReference type="EMBL" id="BMJM01000006">
    <property type="protein sequence ID" value="GGE14088.1"/>
    <property type="molecule type" value="Genomic_DNA"/>
</dbReference>
<dbReference type="PROSITE" id="PS51208">
    <property type="entry name" value="AUTOTRANSPORTER"/>
    <property type="match status" value="1"/>
</dbReference>
<keyword evidence="3" id="KW-1185">Reference proteome</keyword>
<dbReference type="Proteomes" id="UP000635071">
    <property type="component" value="Unassembled WGS sequence"/>
</dbReference>
<feature type="domain" description="Autotransporter" evidence="1">
    <location>
        <begin position="32"/>
        <end position="313"/>
    </location>
</feature>
<organism evidence="2 3">
    <name type="scientific">Sandarakinorhabdus glacialis</name>
    <dbReference type="NCBI Taxonomy" id="1614636"/>
    <lineage>
        <taxon>Bacteria</taxon>
        <taxon>Pseudomonadati</taxon>
        <taxon>Pseudomonadota</taxon>
        <taxon>Alphaproteobacteria</taxon>
        <taxon>Sphingomonadales</taxon>
        <taxon>Sphingosinicellaceae</taxon>
        <taxon>Sandarakinorhabdus</taxon>
    </lineage>
</organism>
<dbReference type="RefSeq" id="WP_188762861.1">
    <property type="nucleotide sequence ID" value="NZ_BMJM01000006.1"/>
</dbReference>
<dbReference type="SMART" id="SM00869">
    <property type="entry name" value="Autotransporter"/>
    <property type="match status" value="1"/>
</dbReference>
<sequence length="313" mass="32639">MLPDHAGGTFEAVTQGSRATARMVADPNLTTATDGNGAGWVQQVAWGTSKSIGSTAGFDVSGWGLAGGGELATGVGNFGLGAAVLFGTDADGGTENEANSAQYELAAYWRGDWKGFQANARISGAHIAFAGERQFNGTIGREVVERTNTADWNGKLWSASGGVAYEARFGRFSLRPIAAIDYYRLSESDYTEIGGGKAFDLMVNSRNSDELAASGTIAAGLDFGGKASEDNWFRTEIEGGRRQIVGGALGATTAHFAGGADFTLTPEERTNGWVGKIRAVGGNSMFRMAGEFSAEEQQGRAAIAARVSLTFGL</sequence>